<evidence type="ECO:0000313" key="1">
    <source>
        <dbReference type="EMBL" id="TDN97187.1"/>
    </source>
</evidence>
<dbReference type="AlphaFoldDB" id="A0A4R6GQ34"/>
<organism evidence="1 2">
    <name type="scientific">Sunxiuqinia elliptica</name>
    <dbReference type="NCBI Taxonomy" id="655355"/>
    <lineage>
        <taxon>Bacteria</taxon>
        <taxon>Pseudomonadati</taxon>
        <taxon>Bacteroidota</taxon>
        <taxon>Bacteroidia</taxon>
        <taxon>Marinilabiliales</taxon>
        <taxon>Prolixibacteraceae</taxon>
        <taxon>Sunxiuqinia</taxon>
    </lineage>
</organism>
<protein>
    <submittedName>
        <fullName evidence="1">Uncharacterized protein</fullName>
    </submittedName>
</protein>
<proteinExistence type="predicted"/>
<dbReference type="EMBL" id="SNWI01000010">
    <property type="protein sequence ID" value="TDN97187.1"/>
    <property type="molecule type" value="Genomic_DNA"/>
</dbReference>
<sequence>MNIAAILAIDKLANFVYFLGYNGFGKRKGILFCAKQNQFPAELFVAKLF</sequence>
<dbReference type="Proteomes" id="UP000294848">
    <property type="component" value="Unassembled WGS sequence"/>
</dbReference>
<reference evidence="1 2" key="1">
    <citation type="submission" date="2019-03" db="EMBL/GenBank/DDBJ databases">
        <title>Freshwater and sediment microbial communities from various areas in North America, analyzing microbe dynamics in response to fracking.</title>
        <authorList>
            <person name="Lamendella R."/>
        </authorList>
    </citation>
    <scope>NUCLEOTIDE SEQUENCE [LARGE SCALE GENOMIC DNA]</scope>
    <source>
        <strain evidence="1 2">114D</strain>
    </source>
</reference>
<name>A0A4R6GQ34_9BACT</name>
<gene>
    <name evidence="1" type="ORF">DET52_110104</name>
</gene>
<evidence type="ECO:0000313" key="2">
    <source>
        <dbReference type="Proteomes" id="UP000294848"/>
    </source>
</evidence>
<comment type="caution">
    <text evidence="1">The sequence shown here is derived from an EMBL/GenBank/DDBJ whole genome shotgun (WGS) entry which is preliminary data.</text>
</comment>
<accession>A0A4R6GQ34</accession>